<evidence type="ECO:0000259" key="8">
    <source>
        <dbReference type="SMART" id="SM00827"/>
    </source>
</evidence>
<sequence length="304" mass="32083">MSVAVVFPGQGSQFVGMGKDFYEKFDSVKEFYSKADNALGYSLSEIMFAGPENDLKLTQNTQPALVTMSASIWSLIKDKVQPSFFAGHSLGEYSAVYAAGGLSFEETVKAVHNRGKFMQSAVPVGAGAMSAVLGLDEDTVCKVCAGISKAGYIVEPANFNCPGQVVIAGSADAVAAAGEELKNAGAKRVVPLPVSAPFHCSLMQPAKDAMEEYLNKLTINDLNTPIMNNIDAAVEKTGKDVKNALIRQVAGTVKWTQSVENMIAAGVTTFIEVGAGTVLTGLIKKINKTVETINISTVDDLGKL</sequence>
<accession>A0A9D2GSZ7</accession>
<evidence type="ECO:0000256" key="2">
    <source>
        <dbReference type="ARBA" id="ARBA00018953"/>
    </source>
</evidence>
<organism evidence="9 10">
    <name type="scientific">Candidatus Mucispirillum faecigallinarum</name>
    <dbReference type="NCBI Taxonomy" id="2838699"/>
    <lineage>
        <taxon>Bacteria</taxon>
        <taxon>Pseudomonadati</taxon>
        <taxon>Deferribacterota</taxon>
        <taxon>Deferribacteres</taxon>
        <taxon>Deferribacterales</taxon>
        <taxon>Mucispirillaceae</taxon>
        <taxon>Mucispirillum</taxon>
    </lineage>
</organism>
<dbReference type="SUPFAM" id="SSF55048">
    <property type="entry name" value="Probable ACP-binding domain of malonyl-CoA ACP transacylase"/>
    <property type="match status" value="1"/>
</dbReference>
<evidence type="ECO:0000256" key="6">
    <source>
        <dbReference type="PIRNR" id="PIRNR000446"/>
    </source>
</evidence>
<dbReference type="SMART" id="SM00827">
    <property type="entry name" value="PKS_AT"/>
    <property type="match status" value="1"/>
</dbReference>
<protein>
    <recommendedName>
        <fullName evidence="2 6">Malonyl CoA-acyl carrier protein transacylase</fullName>
        <ecNumber evidence="1 6">2.3.1.39</ecNumber>
    </recommendedName>
</protein>
<evidence type="ECO:0000256" key="1">
    <source>
        <dbReference type="ARBA" id="ARBA00013258"/>
    </source>
</evidence>
<gene>
    <name evidence="9" type="primary">fabD</name>
    <name evidence="9" type="ORF">H9804_00790</name>
</gene>
<dbReference type="Gene3D" id="3.40.366.10">
    <property type="entry name" value="Malonyl-Coenzyme A Acyl Carrier Protein, domain 2"/>
    <property type="match status" value="1"/>
</dbReference>
<dbReference type="PANTHER" id="PTHR42681:SF1">
    <property type="entry name" value="MALONYL-COA-ACYL CARRIER PROTEIN TRANSACYLASE, MITOCHONDRIAL"/>
    <property type="match status" value="1"/>
</dbReference>
<evidence type="ECO:0000256" key="3">
    <source>
        <dbReference type="ARBA" id="ARBA00022679"/>
    </source>
</evidence>
<dbReference type="EC" id="2.3.1.39" evidence="1 6"/>
<evidence type="ECO:0000256" key="5">
    <source>
        <dbReference type="ARBA" id="ARBA00048462"/>
    </source>
</evidence>
<dbReference type="InterPro" id="IPR014043">
    <property type="entry name" value="Acyl_transferase_dom"/>
</dbReference>
<comment type="caution">
    <text evidence="9">The sequence shown here is derived from an EMBL/GenBank/DDBJ whole genome shotgun (WGS) entry which is preliminary data.</text>
</comment>
<dbReference type="PANTHER" id="PTHR42681">
    <property type="entry name" value="MALONYL-COA-ACYL CARRIER PROTEIN TRANSACYLASE, MITOCHONDRIAL"/>
    <property type="match status" value="1"/>
</dbReference>
<comment type="catalytic activity">
    <reaction evidence="5 6">
        <text>holo-[ACP] + malonyl-CoA = malonyl-[ACP] + CoA</text>
        <dbReference type="Rhea" id="RHEA:41792"/>
        <dbReference type="Rhea" id="RHEA-COMP:9623"/>
        <dbReference type="Rhea" id="RHEA-COMP:9685"/>
        <dbReference type="ChEBI" id="CHEBI:57287"/>
        <dbReference type="ChEBI" id="CHEBI:57384"/>
        <dbReference type="ChEBI" id="CHEBI:64479"/>
        <dbReference type="ChEBI" id="CHEBI:78449"/>
        <dbReference type="EC" id="2.3.1.39"/>
    </reaction>
</comment>
<dbReference type="NCBIfam" id="TIGR00128">
    <property type="entry name" value="fabD"/>
    <property type="match status" value="1"/>
</dbReference>
<dbReference type="InterPro" id="IPR050858">
    <property type="entry name" value="Mal-CoA-ACP_Trans/PKS_FabD"/>
</dbReference>
<dbReference type="EMBL" id="DXAQ01000014">
    <property type="protein sequence ID" value="HIZ88455.1"/>
    <property type="molecule type" value="Genomic_DNA"/>
</dbReference>
<dbReference type="PIRSF" id="PIRSF000446">
    <property type="entry name" value="Mct"/>
    <property type="match status" value="1"/>
</dbReference>
<dbReference type="GO" id="GO:0006633">
    <property type="term" value="P:fatty acid biosynthetic process"/>
    <property type="evidence" value="ECO:0007669"/>
    <property type="project" value="TreeGrafter"/>
</dbReference>
<reference evidence="9" key="2">
    <citation type="submission" date="2021-04" db="EMBL/GenBank/DDBJ databases">
        <authorList>
            <person name="Gilroy R."/>
        </authorList>
    </citation>
    <scope>NUCLEOTIDE SEQUENCE</scope>
    <source>
        <strain evidence="9">ChiW4-1371</strain>
    </source>
</reference>
<dbReference type="InterPro" id="IPR004410">
    <property type="entry name" value="Malonyl_CoA-ACP_transAc_FabD"/>
</dbReference>
<dbReference type="Gene3D" id="3.30.70.250">
    <property type="entry name" value="Malonyl-CoA ACP transacylase, ACP-binding"/>
    <property type="match status" value="1"/>
</dbReference>
<reference evidence="9" key="1">
    <citation type="journal article" date="2021" name="PeerJ">
        <title>Extensive microbial diversity within the chicken gut microbiome revealed by metagenomics and culture.</title>
        <authorList>
            <person name="Gilroy R."/>
            <person name="Ravi A."/>
            <person name="Getino M."/>
            <person name="Pursley I."/>
            <person name="Horton D.L."/>
            <person name="Alikhan N.F."/>
            <person name="Baker D."/>
            <person name="Gharbi K."/>
            <person name="Hall N."/>
            <person name="Watson M."/>
            <person name="Adriaenssens E.M."/>
            <person name="Foster-Nyarko E."/>
            <person name="Jarju S."/>
            <person name="Secka A."/>
            <person name="Antonio M."/>
            <person name="Oren A."/>
            <person name="Chaudhuri R.R."/>
            <person name="La Ragione R."/>
            <person name="Hildebrand F."/>
            <person name="Pallen M.J."/>
        </authorList>
    </citation>
    <scope>NUCLEOTIDE SEQUENCE</scope>
    <source>
        <strain evidence="9">ChiW4-1371</strain>
    </source>
</reference>
<keyword evidence="3 6" id="KW-0808">Transferase</keyword>
<dbReference type="GO" id="GO:0004314">
    <property type="term" value="F:[acyl-carrier-protein] S-malonyltransferase activity"/>
    <property type="evidence" value="ECO:0007669"/>
    <property type="project" value="UniProtKB-EC"/>
</dbReference>
<dbReference type="InterPro" id="IPR024925">
    <property type="entry name" value="Malonyl_CoA-ACP_transAc"/>
</dbReference>
<dbReference type="Proteomes" id="UP000824176">
    <property type="component" value="Unassembled WGS sequence"/>
</dbReference>
<dbReference type="InterPro" id="IPR016036">
    <property type="entry name" value="Malonyl_transacylase_ACP-bd"/>
</dbReference>
<feature type="active site" evidence="7">
    <location>
        <position position="89"/>
    </location>
</feature>
<dbReference type="Pfam" id="PF00698">
    <property type="entry name" value="Acyl_transf_1"/>
    <property type="match status" value="1"/>
</dbReference>
<proteinExistence type="inferred from homology"/>
<evidence type="ECO:0000313" key="10">
    <source>
        <dbReference type="Proteomes" id="UP000824176"/>
    </source>
</evidence>
<evidence type="ECO:0000256" key="4">
    <source>
        <dbReference type="ARBA" id="ARBA00023315"/>
    </source>
</evidence>
<dbReference type="InterPro" id="IPR001227">
    <property type="entry name" value="Ac_transferase_dom_sf"/>
</dbReference>
<comment type="similarity">
    <text evidence="6">Belongs to the fabD family.</text>
</comment>
<evidence type="ECO:0000256" key="7">
    <source>
        <dbReference type="PIRSR" id="PIRSR000446-1"/>
    </source>
</evidence>
<name>A0A9D2GSZ7_9BACT</name>
<keyword evidence="4 6" id="KW-0012">Acyltransferase</keyword>
<evidence type="ECO:0000313" key="9">
    <source>
        <dbReference type="EMBL" id="HIZ88455.1"/>
    </source>
</evidence>
<dbReference type="SUPFAM" id="SSF52151">
    <property type="entry name" value="FabD/lysophospholipase-like"/>
    <property type="match status" value="1"/>
</dbReference>
<dbReference type="FunFam" id="3.30.70.250:FF:000001">
    <property type="entry name" value="Malonyl CoA-acyl carrier protein transacylase"/>
    <property type="match status" value="1"/>
</dbReference>
<feature type="active site" evidence="7">
    <location>
        <position position="199"/>
    </location>
</feature>
<dbReference type="GO" id="GO:0005829">
    <property type="term" value="C:cytosol"/>
    <property type="evidence" value="ECO:0007669"/>
    <property type="project" value="TreeGrafter"/>
</dbReference>
<dbReference type="InterPro" id="IPR016035">
    <property type="entry name" value="Acyl_Trfase/lysoPLipase"/>
</dbReference>
<dbReference type="AlphaFoldDB" id="A0A9D2GSZ7"/>
<feature type="domain" description="Malonyl-CoA:ACP transacylase (MAT)" evidence="8">
    <location>
        <begin position="6"/>
        <end position="300"/>
    </location>
</feature>